<dbReference type="SMART" id="SM00320">
    <property type="entry name" value="WD40"/>
    <property type="match status" value="7"/>
</dbReference>
<feature type="repeat" description="WD" evidence="3">
    <location>
        <begin position="395"/>
        <end position="434"/>
    </location>
</feature>
<keyword evidence="7" id="KW-1185">Reference proteome</keyword>
<dbReference type="InterPro" id="IPR001810">
    <property type="entry name" value="F-box_dom"/>
</dbReference>
<dbReference type="PRINTS" id="PR00320">
    <property type="entry name" value="GPROTEINBRPT"/>
</dbReference>
<dbReference type="Gene3D" id="1.20.1280.50">
    <property type="match status" value="1"/>
</dbReference>
<dbReference type="SUPFAM" id="SSF50978">
    <property type="entry name" value="WD40 repeat-like"/>
    <property type="match status" value="1"/>
</dbReference>
<proteinExistence type="predicted"/>
<dbReference type="InterPro" id="IPR019775">
    <property type="entry name" value="WD40_repeat_CS"/>
</dbReference>
<gene>
    <name evidence="6" type="ORF">MFLAVUS_007241</name>
</gene>
<dbReference type="Gene3D" id="2.130.10.10">
    <property type="entry name" value="YVTN repeat-like/Quinoprotein amine dehydrogenase"/>
    <property type="match status" value="2"/>
</dbReference>
<feature type="repeat" description="WD" evidence="3">
    <location>
        <begin position="273"/>
        <end position="306"/>
    </location>
</feature>
<evidence type="ECO:0000256" key="1">
    <source>
        <dbReference type="ARBA" id="ARBA00022574"/>
    </source>
</evidence>
<sequence>MTLLTPSLISPATSKLFAYLPFSSQNKMHSQSNSSKSPDLPTYITIVMQKDGTPTTKYLNPPSSRLTLSTRRRRSSFSSSHSLCSPPKQRRLMISSFIPRFPRRNSQTSMGSDNSNTNIINTKQNISLVTGDSLQLIKKRQILFLPSELIIKILLCLDCKTLLKLAQTCRQLYKLCHKQHDYLWQTLFQSEYNPNYSKLIPNIPYYDLYKNHHELAKRWKQGKVNTRYLTGHDDSVYCLVWVGKNMIVSGSRDRSIKLWDLGQAKQSSLVLTKTNHEGSVLCLRVSSDMSFLVSGSSDTTCLIWSLPDLLPQKRLAGHSGGVLDVCVIGDTIISSSRDATIRVWDRFTGNEIRRLVGHAGPVNALGSHEGRVVSASGDSTLKLWDIETGNCLKTFSGHTRGLACVRFDGQFIYSGGQDNKLKVWDVDSGKCISTLAGHSDLIRTIDSFEDKAVSGSYDRTLRVWNAKENKCLLSFQSGHSSWIFNCLLSRTKIISAGQDKRIMVLDFGLRLICNRFNSAKFYPKSDCKYLFIPHEIHKLARTKLGQQ</sequence>
<evidence type="ECO:0000256" key="2">
    <source>
        <dbReference type="ARBA" id="ARBA00022737"/>
    </source>
</evidence>
<dbReference type="Pfam" id="PF12937">
    <property type="entry name" value="F-box-like"/>
    <property type="match status" value="1"/>
</dbReference>
<dbReference type="PROSITE" id="PS50294">
    <property type="entry name" value="WD_REPEATS_REGION"/>
    <property type="match status" value="6"/>
</dbReference>
<dbReference type="InterPro" id="IPR001680">
    <property type="entry name" value="WD40_rpt"/>
</dbReference>
<evidence type="ECO:0000313" key="6">
    <source>
        <dbReference type="EMBL" id="GAA5813754.1"/>
    </source>
</evidence>
<dbReference type="InterPro" id="IPR036047">
    <property type="entry name" value="F-box-like_dom_sf"/>
</dbReference>
<reference evidence="6 7" key="1">
    <citation type="submission" date="2024-04" db="EMBL/GenBank/DDBJ databases">
        <title>genome sequences of Mucor flavus KT1a and Helicostylum pulchrum KT1b strains isolated from the surface of a dry-aged beef.</title>
        <authorList>
            <person name="Toyotome T."/>
            <person name="Hosono M."/>
            <person name="Torimaru M."/>
            <person name="Fukuda K."/>
            <person name="Mikami N."/>
        </authorList>
    </citation>
    <scope>NUCLEOTIDE SEQUENCE [LARGE SCALE GENOMIC DNA]</scope>
    <source>
        <strain evidence="6 7">KT1a</strain>
    </source>
</reference>
<dbReference type="CDD" id="cd00200">
    <property type="entry name" value="WD40"/>
    <property type="match status" value="1"/>
</dbReference>
<feature type="repeat" description="WD" evidence="3">
    <location>
        <begin position="435"/>
        <end position="474"/>
    </location>
</feature>
<name>A0ABP9Z3R6_9FUNG</name>
<feature type="region of interest" description="Disordered" evidence="4">
    <location>
        <begin position="54"/>
        <end position="86"/>
    </location>
</feature>
<feature type="compositionally biased region" description="Low complexity" evidence="4">
    <location>
        <begin position="76"/>
        <end position="85"/>
    </location>
</feature>
<evidence type="ECO:0000259" key="5">
    <source>
        <dbReference type="PROSITE" id="PS50181"/>
    </source>
</evidence>
<dbReference type="InterPro" id="IPR020472">
    <property type="entry name" value="WD40_PAC1"/>
</dbReference>
<dbReference type="PANTHER" id="PTHR19849">
    <property type="entry name" value="PHOSPHOLIPASE A-2-ACTIVATING PROTEIN"/>
    <property type="match status" value="1"/>
</dbReference>
<dbReference type="PROSITE" id="PS50181">
    <property type="entry name" value="FBOX"/>
    <property type="match status" value="1"/>
</dbReference>
<accession>A0ABP9Z3R6</accession>
<dbReference type="CDD" id="cd09917">
    <property type="entry name" value="F-box_SF"/>
    <property type="match status" value="1"/>
</dbReference>
<feature type="domain" description="F-box" evidence="5">
    <location>
        <begin position="139"/>
        <end position="187"/>
    </location>
</feature>
<organism evidence="6 7">
    <name type="scientific">Mucor flavus</name>
    <dbReference type="NCBI Taxonomy" id="439312"/>
    <lineage>
        <taxon>Eukaryota</taxon>
        <taxon>Fungi</taxon>
        <taxon>Fungi incertae sedis</taxon>
        <taxon>Mucoromycota</taxon>
        <taxon>Mucoromycotina</taxon>
        <taxon>Mucoromycetes</taxon>
        <taxon>Mucorales</taxon>
        <taxon>Mucorineae</taxon>
        <taxon>Mucoraceae</taxon>
        <taxon>Mucor</taxon>
    </lineage>
</organism>
<keyword evidence="1 3" id="KW-0853">WD repeat</keyword>
<dbReference type="InterPro" id="IPR036322">
    <property type="entry name" value="WD40_repeat_dom_sf"/>
</dbReference>
<dbReference type="PROSITE" id="PS00678">
    <property type="entry name" value="WD_REPEATS_1"/>
    <property type="match status" value="4"/>
</dbReference>
<feature type="repeat" description="WD" evidence="3">
    <location>
        <begin position="355"/>
        <end position="394"/>
    </location>
</feature>
<evidence type="ECO:0000313" key="7">
    <source>
        <dbReference type="Proteomes" id="UP001473302"/>
    </source>
</evidence>
<dbReference type="SMART" id="SM00256">
    <property type="entry name" value="FBOX"/>
    <property type="match status" value="1"/>
</dbReference>
<evidence type="ECO:0000256" key="3">
    <source>
        <dbReference type="PROSITE-ProRule" id="PRU00221"/>
    </source>
</evidence>
<dbReference type="InterPro" id="IPR015943">
    <property type="entry name" value="WD40/YVTN_repeat-like_dom_sf"/>
</dbReference>
<dbReference type="Proteomes" id="UP001473302">
    <property type="component" value="Unassembled WGS sequence"/>
</dbReference>
<evidence type="ECO:0000256" key="4">
    <source>
        <dbReference type="SAM" id="MobiDB-lite"/>
    </source>
</evidence>
<dbReference type="SUPFAM" id="SSF81383">
    <property type="entry name" value="F-box domain"/>
    <property type="match status" value="1"/>
</dbReference>
<dbReference type="Pfam" id="PF00400">
    <property type="entry name" value="WD40"/>
    <property type="match status" value="6"/>
</dbReference>
<dbReference type="PANTHER" id="PTHR19849:SF1">
    <property type="entry name" value="F-BOX_WD REPEAT-CONTAINING PROTEIN 7"/>
    <property type="match status" value="1"/>
</dbReference>
<dbReference type="EMBL" id="BAABUK010000018">
    <property type="protein sequence ID" value="GAA5813754.1"/>
    <property type="molecule type" value="Genomic_DNA"/>
</dbReference>
<protein>
    <recommendedName>
        <fullName evidence="5">F-box domain-containing protein</fullName>
    </recommendedName>
</protein>
<feature type="repeat" description="WD" evidence="3">
    <location>
        <begin position="315"/>
        <end position="354"/>
    </location>
</feature>
<comment type="caution">
    <text evidence="6">The sequence shown here is derived from an EMBL/GenBank/DDBJ whole genome shotgun (WGS) entry which is preliminary data.</text>
</comment>
<keyword evidence="2" id="KW-0677">Repeat</keyword>
<feature type="repeat" description="WD" evidence="3">
    <location>
        <begin position="229"/>
        <end position="269"/>
    </location>
</feature>
<dbReference type="PROSITE" id="PS50082">
    <property type="entry name" value="WD_REPEATS_2"/>
    <property type="match status" value="6"/>
</dbReference>